<dbReference type="PANTHER" id="PTHR44591:SF3">
    <property type="entry name" value="RESPONSE REGULATORY DOMAIN-CONTAINING PROTEIN"/>
    <property type="match status" value="1"/>
</dbReference>
<evidence type="ECO:0000256" key="1">
    <source>
        <dbReference type="ARBA" id="ARBA00022553"/>
    </source>
</evidence>
<dbReference type="AlphaFoldDB" id="A0A178MCN0"/>
<dbReference type="PROSITE" id="PS50110">
    <property type="entry name" value="RESPONSE_REGULATORY"/>
    <property type="match status" value="1"/>
</dbReference>
<dbReference type="SMART" id="SM00448">
    <property type="entry name" value="REC"/>
    <property type="match status" value="1"/>
</dbReference>
<name>A0A178MCN0_9PROT</name>
<dbReference type="SUPFAM" id="SSF52172">
    <property type="entry name" value="CheY-like"/>
    <property type="match status" value="1"/>
</dbReference>
<dbReference type="PANTHER" id="PTHR44591">
    <property type="entry name" value="STRESS RESPONSE REGULATOR PROTEIN 1"/>
    <property type="match status" value="1"/>
</dbReference>
<protein>
    <submittedName>
        <fullName evidence="4">Chemotaxis protein</fullName>
    </submittedName>
</protein>
<feature type="modified residue" description="4-aspartylphosphate" evidence="2">
    <location>
        <position position="64"/>
    </location>
</feature>
<sequence>MSSRAPSGSASPVIVVIEDEAVVLAGYQMLFESWDYPVVAAQSVDEAMAVLEEETSVPGFILADFRLGNGHTGLDAIEALRKAYGRDIPGVLVTGDTTVTVVGLREAVEAGMPVLHKPVNAPQLRELLNRTLGAGKA</sequence>
<comment type="caution">
    <text evidence="4">The sequence shown here is derived from an EMBL/GenBank/DDBJ whole genome shotgun (WGS) entry which is preliminary data.</text>
</comment>
<evidence type="ECO:0000313" key="5">
    <source>
        <dbReference type="Proteomes" id="UP000078428"/>
    </source>
</evidence>
<accession>A0A178MCN0</accession>
<evidence type="ECO:0000313" key="4">
    <source>
        <dbReference type="EMBL" id="OAN45614.1"/>
    </source>
</evidence>
<evidence type="ECO:0000256" key="2">
    <source>
        <dbReference type="PROSITE-ProRule" id="PRU00169"/>
    </source>
</evidence>
<proteinExistence type="predicted"/>
<feature type="domain" description="Response regulatory" evidence="3">
    <location>
        <begin position="13"/>
        <end position="132"/>
    </location>
</feature>
<evidence type="ECO:0000259" key="3">
    <source>
        <dbReference type="PROSITE" id="PS50110"/>
    </source>
</evidence>
<organism evidence="4 5">
    <name type="scientific">Paramagnetospirillum marisnigri</name>
    <dbReference type="NCBI Taxonomy" id="1285242"/>
    <lineage>
        <taxon>Bacteria</taxon>
        <taxon>Pseudomonadati</taxon>
        <taxon>Pseudomonadota</taxon>
        <taxon>Alphaproteobacteria</taxon>
        <taxon>Rhodospirillales</taxon>
        <taxon>Magnetospirillaceae</taxon>
        <taxon>Paramagnetospirillum</taxon>
    </lineage>
</organism>
<dbReference type="RefSeq" id="WP_068495308.1">
    <property type="nucleotide sequence ID" value="NZ_LWQT01000098.1"/>
</dbReference>
<keyword evidence="1 2" id="KW-0597">Phosphoprotein</keyword>
<dbReference type="Pfam" id="PF00072">
    <property type="entry name" value="Response_reg"/>
    <property type="match status" value="1"/>
</dbReference>
<dbReference type="CDD" id="cd00156">
    <property type="entry name" value="REC"/>
    <property type="match status" value="1"/>
</dbReference>
<keyword evidence="5" id="KW-1185">Reference proteome</keyword>
<dbReference type="Gene3D" id="3.40.50.2300">
    <property type="match status" value="1"/>
</dbReference>
<dbReference type="InterPro" id="IPR050595">
    <property type="entry name" value="Bact_response_regulator"/>
</dbReference>
<dbReference type="InterPro" id="IPR001789">
    <property type="entry name" value="Sig_transdc_resp-reg_receiver"/>
</dbReference>
<dbReference type="STRING" id="1285242.A6A04_06875"/>
<gene>
    <name evidence="4" type="ORF">A6A04_06875</name>
</gene>
<dbReference type="EMBL" id="LWQT01000098">
    <property type="protein sequence ID" value="OAN45614.1"/>
    <property type="molecule type" value="Genomic_DNA"/>
</dbReference>
<dbReference type="GO" id="GO:0000160">
    <property type="term" value="P:phosphorelay signal transduction system"/>
    <property type="evidence" value="ECO:0007669"/>
    <property type="project" value="InterPro"/>
</dbReference>
<reference evidence="4 5" key="1">
    <citation type="submission" date="2016-04" db="EMBL/GenBank/DDBJ databases">
        <title>Draft genome sequence of freshwater magnetotactic bacteria Magnetospirillum marisnigri SP-1 and Magnetospirillum moscoviense BB-1.</title>
        <authorList>
            <person name="Koziaeva V."/>
            <person name="Dziuba M.V."/>
            <person name="Ivanov T.M."/>
            <person name="Kuznetsov B."/>
            <person name="Grouzdev D.S."/>
        </authorList>
    </citation>
    <scope>NUCLEOTIDE SEQUENCE [LARGE SCALE GENOMIC DNA]</scope>
    <source>
        <strain evidence="4 5">SP-1</strain>
    </source>
</reference>
<dbReference type="Proteomes" id="UP000078428">
    <property type="component" value="Unassembled WGS sequence"/>
</dbReference>
<dbReference type="InterPro" id="IPR011006">
    <property type="entry name" value="CheY-like_superfamily"/>
</dbReference>